<evidence type="ECO:0000313" key="14">
    <source>
        <dbReference type="Proteomes" id="UP000197153"/>
    </source>
</evidence>
<dbReference type="PANTHER" id="PTHR47234:SF2">
    <property type="entry name" value="TONB-DEPENDENT RECEPTOR"/>
    <property type="match status" value="1"/>
</dbReference>
<evidence type="ECO:0000256" key="10">
    <source>
        <dbReference type="SAM" id="MobiDB-lite"/>
    </source>
</evidence>
<protein>
    <recommendedName>
        <fullName evidence="15">TonB-dependent receptor</fullName>
    </recommendedName>
</protein>
<keyword evidence="2 8" id="KW-0813">Transport</keyword>
<evidence type="ECO:0000256" key="3">
    <source>
        <dbReference type="ARBA" id="ARBA00022452"/>
    </source>
</evidence>
<feature type="domain" description="TonB-dependent receptor-like beta-barrel" evidence="11">
    <location>
        <begin position="472"/>
        <end position="985"/>
    </location>
</feature>
<dbReference type="GO" id="GO:0009279">
    <property type="term" value="C:cell outer membrane"/>
    <property type="evidence" value="ECO:0007669"/>
    <property type="project" value="UniProtKB-SubCell"/>
</dbReference>
<name>A0A248K0B8_9PROT</name>
<keyword evidence="4 8" id="KW-0812">Transmembrane</keyword>
<dbReference type="InterPro" id="IPR039426">
    <property type="entry name" value="TonB-dep_rcpt-like"/>
</dbReference>
<reference evidence="13 14" key="1">
    <citation type="submission" date="2017-06" db="EMBL/GenBank/DDBJ databases">
        <title>Complete genome sequence of Nitrospirillum amazonense strain CBAmC, an endophytic nitrogen-fixing and plant growth-promoting bacterium, isolated from sugarcane.</title>
        <authorList>
            <person name="Schwab S."/>
            <person name="dos Santos Teixeira K.R."/>
            <person name="Simoes Araujo J.L."/>
            <person name="Soares Vidal M."/>
            <person name="Borges de Freitas H.R."/>
            <person name="Rivello Crivelaro A.L."/>
            <person name="Bueno de Camargo Nunes A."/>
            <person name="dos Santos C.M."/>
            <person name="Palmeira da Silva Rosa D."/>
            <person name="da Silva Padilha D."/>
            <person name="da Silva E."/>
            <person name="Araujo Terra L."/>
            <person name="Soares Mendes V."/>
            <person name="Farinelli L."/>
            <person name="Magalhaes Cruz L."/>
            <person name="Baldani J.I."/>
        </authorList>
    </citation>
    <scope>NUCLEOTIDE SEQUENCE [LARGE SCALE GENOMIC DNA]</scope>
    <source>
        <strain evidence="13 14">CBAmC</strain>
    </source>
</reference>
<dbReference type="InterPro" id="IPR036942">
    <property type="entry name" value="Beta-barrel_TonB_sf"/>
</dbReference>
<keyword evidence="3 8" id="KW-1134">Transmembrane beta strand</keyword>
<comment type="subcellular location">
    <subcellularLocation>
        <location evidence="1 8">Cell outer membrane</location>
        <topology evidence="1 8">Multi-pass membrane protein</topology>
    </subcellularLocation>
</comment>
<evidence type="ECO:0000259" key="11">
    <source>
        <dbReference type="Pfam" id="PF00593"/>
    </source>
</evidence>
<sequence length="1034" mass="110855">MGAGLAGRRRRRPTIKTEERLRRGMREISVAARRKVWRHGIAAGALMALAATTAQAQQKQQAAADDSLEEIVVTGSRIARPNLTQPTPVQVINAEAIQATGLTSTVDVLSQLPQTQNDMGPSTNARFINGAGVNFANLRGLGEYRTLTLVDGKRHVGSLSGRNGSGGTSLVDLNSIPPALIERIEVVTGGTSAVYGADAVAGVVNVITKKNYEGAEATIQYNWSDGDGYQSTDVSAIVGHNFDGGRGNITLAVDYNHDLGLYGKDRPEALYNYTLVANPASKSASDGIPDRITISPTLSSVLAASGAPVIRTWLDAAHPQYSYTFKPDGSGIVPFNRGTLINGIPAGNKTSAGDANSIGGDGYNPSKYLTLRTPNIREVADTLVNYRLAQDLGPIDTLNFFADLKYSDSRGTSRSTPFTNGTGTPGTGTNGQLGSGALTIQADNAYLPSDLKALLATDKVSSFTITRVNDDWYGPREYAYEYEVMRGVFGLNGDLTNGWHYEAYYDYGRNRTSFVNTDKVVSLFNQQLDAVNVGGKIVCRDATAQANGCTPINPFVVGPLSAAQKAYAYTYTKEMATLQQHDAAFNLNGDLFKFPALFSGTVAPVSFAAGVEYRKEESVDKTDFLQNQPTGTIYGNQNGSVSGSYDTTEVYGELSVPVLRDLPFAKAVDLDLAYRYSDYSLAGPASTWNIQAGWAVNDDVKLRGGIARAVRAPNIDDLFTPAGDNFLGVSDPCSVENIGANATRAANCAKVVPAGYKSSDFGNPSTRTGGNINLKPEIGRTLTAGAVFTPTFIPGLNVTADYWLVKITQGQAALTSNSILTNCYDLSAAAQCGLITRRADGSIATIYGNTVNIGKEVVRGLDFQVDYAFELDKVGLQNMGGLNLGFTGTWVPESIIIQDPAHAENKLYRAGTVGYPHLKGRFTGTWDWNNLTVTWSSRFIGESETFPNSTAEIADFNKIPTYWYHDISARYRWKNITVFGGINNLADKMPPAVPFLYQGSYQGGSYATFPVTTGGGGSYDIVGRTFFVGTTVKF</sequence>
<evidence type="ECO:0000256" key="4">
    <source>
        <dbReference type="ARBA" id="ARBA00022692"/>
    </source>
</evidence>
<gene>
    <name evidence="13" type="ORF">Y958_23070</name>
</gene>
<evidence type="ECO:0000313" key="13">
    <source>
        <dbReference type="EMBL" id="ASG23848.1"/>
    </source>
</evidence>
<evidence type="ECO:0000256" key="7">
    <source>
        <dbReference type="ARBA" id="ARBA00023237"/>
    </source>
</evidence>
<dbReference type="Gene3D" id="2.40.170.20">
    <property type="entry name" value="TonB-dependent receptor, beta-barrel domain"/>
    <property type="match status" value="1"/>
</dbReference>
<dbReference type="Pfam" id="PF07715">
    <property type="entry name" value="Plug"/>
    <property type="match status" value="1"/>
</dbReference>
<comment type="similarity">
    <text evidence="8 9">Belongs to the TonB-dependent receptor family.</text>
</comment>
<evidence type="ECO:0000256" key="6">
    <source>
        <dbReference type="ARBA" id="ARBA00023136"/>
    </source>
</evidence>
<feature type="domain" description="TonB-dependent receptor plug" evidence="12">
    <location>
        <begin position="84"/>
        <end position="203"/>
    </location>
</feature>
<evidence type="ECO:0000256" key="8">
    <source>
        <dbReference type="PROSITE-ProRule" id="PRU01360"/>
    </source>
</evidence>
<keyword evidence="7 8" id="KW-0998">Cell outer membrane</keyword>
<keyword evidence="5 9" id="KW-0798">TonB box</keyword>
<dbReference type="Gene3D" id="2.170.130.10">
    <property type="entry name" value="TonB-dependent receptor, plug domain"/>
    <property type="match status" value="1"/>
</dbReference>
<dbReference type="InterPro" id="IPR012910">
    <property type="entry name" value="Plug_dom"/>
</dbReference>
<keyword evidence="6 8" id="KW-0472">Membrane</keyword>
<dbReference type="EMBL" id="CP022112">
    <property type="protein sequence ID" value="ASG23848.1"/>
    <property type="molecule type" value="Genomic_DNA"/>
</dbReference>
<accession>A0A248K0B8</accession>
<feature type="region of interest" description="Disordered" evidence="10">
    <location>
        <begin position="412"/>
        <end position="434"/>
    </location>
</feature>
<feature type="compositionally biased region" description="Gly residues" evidence="10">
    <location>
        <begin position="423"/>
        <end position="434"/>
    </location>
</feature>
<evidence type="ECO:0000256" key="5">
    <source>
        <dbReference type="ARBA" id="ARBA00023077"/>
    </source>
</evidence>
<dbReference type="InterPro" id="IPR000531">
    <property type="entry name" value="Beta-barrel_TonB"/>
</dbReference>
<evidence type="ECO:0000256" key="1">
    <source>
        <dbReference type="ARBA" id="ARBA00004571"/>
    </source>
</evidence>
<keyword evidence="14" id="KW-1185">Reference proteome</keyword>
<evidence type="ECO:0000259" key="12">
    <source>
        <dbReference type="Pfam" id="PF07715"/>
    </source>
</evidence>
<proteinExistence type="inferred from homology"/>
<evidence type="ECO:0000256" key="9">
    <source>
        <dbReference type="RuleBase" id="RU003357"/>
    </source>
</evidence>
<dbReference type="InterPro" id="IPR037066">
    <property type="entry name" value="Plug_dom_sf"/>
</dbReference>
<dbReference type="PROSITE" id="PS52016">
    <property type="entry name" value="TONB_DEPENDENT_REC_3"/>
    <property type="match status" value="1"/>
</dbReference>
<evidence type="ECO:0008006" key="15">
    <source>
        <dbReference type="Google" id="ProtNLM"/>
    </source>
</evidence>
<organism evidence="13 14">
    <name type="scientific">Nitrospirillum viridazoti CBAmc</name>
    <dbReference type="NCBI Taxonomy" id="1441467"/>
    <lineage>
        <taxon>Bacteria</taxon>
        <taxon>Pseudomonadati</taxon>
        <taxon>Pseudomonadota</taxon>
        <taxon>Alphaproteobacteria</taxon>
        <taxon>Rhodospirillales</taxon>
        <taxon>Azospirillaceae</taxon>
        <taxon>Nitrospirillum</taxon>
        <taxon>Nitrospirillum viridazoti</taxon>
    </lineage>
</organism>
<evidence type="ECO:0000256" key="2">
    <source>
        <dbReference type="ARBA" id="ARBA00022448"/>
    </source>
</evidence>
<dbReference type="Proteomes" id="UP000197153">
    <property type="component" value="Chromosome 3"/>
</dbReference>
<dbReference type="KEGG" id="nao:Y958_23070"/>
<dbReference type="Pfam" id="PF00593">
    <property type="entry name" value="TonB_dep_Rec_b-barrel"/>
    <property type="match status" value="1"/>
</dbReference>
<dbReference type="SUPFAM" id="SSF56935">
    <property type="entry name" value="Porins"/>
    <property type="match status" value="1"/>
</dbReference>
<dbReference type="PANTHER" id="PTHR47234">
    <property type="match status" value="1"/>
</dbReference>
<dbReference type="AlphaFoldDB" id="A0A248K0B8"/>